<dbReference type="EMBL" id="FQVU01000002">
    <property type="protein sequence ID" value="SHG09180.1"/>
    <property type="molecule type" value="Genomic_DNA"/>
</dbReference>
<evidence type="ECO:0000313" key="1">
    <source>
        <dbReference type="EMBL" id="SHG09180.1"/>
    </source>
</evidence>
<keyword evidence="2" id="KW-1185">Reference proteome</keyword>
<organism evidence="1 2">
    <name type="scientific">Jatrophihabitans endophyticus</name>
    <dbReference type="NCBI Taxonomy" id="1206085"/>
    <lineage>
        <taxon>Bacteria</taxon>
        <taxon>Bacillati</taxon>
        <taxon>Actinomycetota</taxon>
        <taxon>Actinomycetes</taxon>
        <taxon>Jatrophihabitantales</taxon>
        <taxon>Jatrophihabitantaceae</taxon>
        <taxon>Jatrophihabitans</taxon>
    </lineage>
</organism>
<protein>
    <submittedName>
        <fullName evidence="1">Uncharacterized protein</fullName>
    </submittedName>
</protein>
<gene>
    <name evidence="1" type="ORF">SAMN05443575_1345</name>
</gene>
<sequence length="73" mass="7781">MPRAVDRVSSIEEIRAWPPTVPIVKGGAALGYGANGTYAAYKSGDFPLQVLKIGRRLRIVTAELVRLLEAGGS</sequence>
<dbReference type="Proteomes" id="UP000186132">
    <property type="component" value="Unassembled WGS sequence"/>
</dbReference>
<reference evidence="1 2" key="1">
    <citation type="submission" date="2016-11" db="EMBL/GenBank/DDBJ databases">
        <authorList>
            <person name="Jaros S."/>
            <person name="Januszkiewicz K."/>
            <person name="Wedrychowicz H."/>
        </authorList>
    </citation>
    <scope>NUCLEOTIDE SEQUENCE [LARGE SCALE GENOMIC DNA]</scope>
    <source>
        <strain evidence="1 2">DSM 45627</strain>
    </source>
</reference>
<dbReference type="AlphaFoldDB" id="A0A1M5GZL2"/>
<accession>A0A1M5GZL2</accession>
<name>A0A1M5GZL2_9ACTN</name>
<evidence type="ECO:0000313" key="2">
    <source>
        <dbReference type="Proteomes" id="UP000186132"/>
    </source>
</evidence>
<proteinExistence type="predicted"/>
<dbReference type="OrthoDB" id="4296536at2"/>
<dbReference type="STRING" id="1206085.SAMN05443575_1345"/>